<evidence type="ECO:0000313" key="1">
    <source>
        <dbReference type="EMBL" id="KAG6539020.1"/>
    </source>
</evidence>
<gene>
    <name evidence="1" type="ORF">ZIOFF_004172</name>
</gene>
<evidence type="ECO:0000313" key="2">
    <source>
        <dbReference type="Proteomes" id="UP000734854"/>
    </source>
</evidence>
<dbReference type="AlphaFoldDB" id="A0A8J5IEH6"/>
<dbReference type="EMBL" id="JACMSC010000001">
    <property type="protein sequence ID" value="KAG6539020.1"/>
    <property type="molecule type" value="Genomic_DNA"/>
</dbReference>
<dbReference type="Proteomes" id="UP000734854">
    <property type="component" value="Unassembled WGS sequence"/>
</dbReference>
<accession>A0A8J5IEH6</accession>
<keyword evidence="2" id="KW-1185">Reference proteome</keyword>
<organism evidence="1 2">
    <name type="scientific">Zingiber officinale</name>
    <name type="common">Ginger</name>
    <name type="synonym">Amomum zingiber</name>
    <dbReference type="NCBI Taxonomy" id="94328"/>
    <lineage>
        <taxon>Eukaryota</taxon>
        <taxon>Viridiplantae</taxon>
        <taxon>Streptophyta</taxon>
        <taxon>Embryophyta</taxon>
        <taxon>Tracheophyta</taxon>
        <taxon>Spermatophyta</taxon>
        <taxon>Magnoliopsida</taxon>
        <taxon>Liliopsida</taxon>
        <taxon>Zingiberales</taxon>
        <taxon>Zingiberaceae</taxon>
        <taxon>Zingiber</taxon>
    </lineage>
</organism>
<reference evidence="1 2" key="1">
    <citation type="submission" date="2020-08" db="EMBL/GenBank/DDBJ databases">
        <title>Plant Genome Project.</title>
        <authorList>
            <person name="Zhang R.-G."/>
        </authorList>
    </citation>
    <scope>NUCLEOTIDE SEQUENCE [LARGE SCALE GENOMIC DNA]</scope>
    <source>
        <tissue evidence="1">Rhizome</tissue>
    </source>
</reference>
<proteinExistence type="predicted"/>
<protein>
    <submittedName>
        <fullName evidence="1">Uncharacterized protein</fullName>
    </submittedName>
</protein>
<comment type="caution">
    <text evidence="1">The sequence shown here is derived from an EMBL/GenBank/DDBJ whole genome shotgun (WGS) entry which is preliminary data.</text>
</comment>
<name>A0A8J5IEH6_ZINOF</name>
<dbReference type="PANTHER" id="PTHR48221">
    <property type="entry name" value="ACYL-COA SYNTHETASE FAMILY PROTEIN"/>
    <property type="match status" value="1"/>
</dbReference>
<dbReference type="PANTHER" id="PTHR48221:SF2">
    <property type="entry name" value="ACYL-COA SYNTHETASE FAMILY PROTEIN"/>
    <property type="match status" value="1"/>
</dbReference>
<sequence length="633" mass="70598">MAASPAEIVRVFAKIASRVQGFKGEGAAGNNDDEGFAETTAAISSLSASLGYDDDSGLRVLNAALSLMCFRDSELHRVRIECLVDSMISMLSSSVSCKVLRALGSNDEEFLGIGTSFSTRDCVSLIQVCADVLNCLSGHCGAGDSHALLYATIKAVTSSSICQNLLPSSSIGSLEEKDLYFDLQTELSKLICNLSNETPNVGNKSQMRGLASSLDLKVRIVASVLDILSRPMWWQLPADVGLKLPCSYAYFSNRHHELLAILTGQLSCKSFLHLVCYIKAIVASLLTSENSCSHGNFVDLVGCNSAWAVLLDFPVWFHFAIALIFLKSRCEAHLPSSLHSILRTETVNHVELHDAAIYFIAWILDPADIARDILVKGIDELSESYILKHDLKSAKEERADTDIRFKNVLCRTKKLKIPNVSNIPKRHLTFQSISSLDIQAWLENFNVILVRLCSKITNSDVEAVLTSKDGQTMKPNLLFARVPIGLLFVSPNCLDERGCEMLLQYAATGKTMKSKEIRKCAIRGARMVFDLLETIEDMSVMLFDGEDDRIDFVSQMKQKTGTYLIHCIRMLLKPEEQQIDAVATGEMKLDLHHRLLEWKQQGRQVFEGHEEFDDFMDQFSKRFQFSHYIEECF</sequence>